<dbReference type="GO" id="GO:0005886">
    <property type="term" value="C:plasma membrane"/>
    <property type="evidence" value="ECO:0007669"/>
    <property type="project" value="UniProtKB-SubCell"/>
</dbReference>
<feature type="transmembrane region" description="Helical" evidence="10">
    <location>
        <begin position="156"/>
        <end position="182"/>
    </location>
</feature>
<dbReference type="GO" id="GO:0015450">
    <property type="term" value="F:protein-transporting ATPase activity"/>
    <property type="evidence" value="ECO:0007669"/>
    <property type="project" value="InterPro"/>
</dbReference>
<dbReference type="InterPro" id="IPR022813">
    <property type="entry name" value="SecD/SecF_arch_bac"/>
</dbReference>
<evidence type="ECO:0000256" key="8">
    <source>
        <dbReference type="ARBA" id="ARBA00023010"/>
    </source>
</evidence>
<organism evidence="12 13">
    <name type="scientific">Candidatus Kaiserbacteria bacterium RIFCSPHIGHO2_02_FULL_49_11</name>
    <dbReference type="NCBI Taxonomy" id="1798489"/>
    <lineage>
        <taxon>Bacteria</taxon>
        <taxon>Candidatus Kaiseribacteriota</taxon>
    </lineage>
</organism>
<evidence type="ECO:0000256" key="1">
    <source>
        <dbReference type="ARBA" id="ARBA00004651"/>
    </source>
</evidence>
<keyword evidence="7 10" id="KW-1133">Transmembrane helix</keyword>
<feature type="transmembrane region" description="Helical" evidence="10">
    <location>
        <begin position="188"/>
        <end position="209"/>
    </location>
</feature>
<dbReference type="Pfam" id="PF07549">
    <property type="entry name" value="Sec_GG"/>
    <property type="match status" value="1"/>
</dbReference>
<dbReference type="InterPro" id="IPR000731">
    <property type="entry name" value="SSD"/>
</dbReference>
<keyword evidence="5 10" id="KW-0812">Transmembrane</keyword>
<evidence type="ECO:0000256" key="7">
    <source>
        <dbReference type="ARBA" id="ARBA00022989"/>
    </source>
</evidence>
<dbReference type="NCBIfam" id="TIGR00966">
    <property type="entry name" value="transloc_SecF"/>
    <property type="match status" value="1"/>
</dbReference>
<dbReference type="GO" id="GO:0006605">
    <property type="term" value="P:protein targeting"/>
    <property type="evidence" value="ECO:0007669"/>
    <property type="project" value="UniProtKB-UniRule"/>
</dbReference>
<keyword evidence="6 10" id="KW-0653">Protein transport</keyword>
<keyword evidence="3 10" id="KW-1003">Cell membrane</keyword>
<feature type="transmembrane region" description="Helical" evidence="10">
    <location>
        <begin position="9"/>
        <end position="30"/>
    </location>
</feature>
<dbReference type="AlphaFoldDB" id="A0A1F6CZJ4"/>
<feature type="domain" description="SSD" evidence="11">
    <location>
        <begin position="125"/>
        <end position="293"/>
    </location>
</feature>
<evidence type="ECO:0000313" key="12">
    <source>
        <dbReference type="EMBL" id="OGG54490.1"/>
    </source>
</evidence>
<dbReference type="GO" id="GO:0043952">
    <property type="term" value="P:protein transport by the Sec complex"/>
    <property type="evidence" value="ECO:0007669"/>
    <property type="project" value="UniProtKB-UniRule"/>
</dbReference>
<dbReference type="PRINTS" id="PR01755">
    <property type="entry name" value="SECFTRNLCASE"/>
</dbReference>
<dbReference type="EMBL" id="MFLC01000037">
    <property type="protein sequence ID" value="OGG54490.1"/>
    <property type="molecule type" value="Genomic_DNA"/>
</dbReference>
<comment type="subunit">
    <text evidence="10">Forms a complex with SecD. Part of the essential Sec protein translocation apparatus which comprises SecA, SecYEG and auxiliary proteins SecDF. Other proteins may also be involved.</text>
</comment>
<dbReference type="InterPro" id="IPR022646">
    <property type="entry name" value="SecD/SecF_CS"/>
</dbReference>
<dbReference type="Pfam" id="PF02355">
    <property type="entry name" value="SecD_SecF_C"/>
    <property type="match status" value="1"/>
</dbReference>
<accession>A0A1F6CZJ4</accession>
<keyword evidence="9 10" id="KW-0472">Membrane</keyword>
<comment type="caution">
    <text evidence="12">The sequence shown here is derived from an EMBL/GenBank/DDBJ whole genome shotgun (WGS) entry which is preliminary data.</text>
</comment>
<name>A0A1F6CZJ4_9BACT</name>
<dbReference type="InterPro" id="IPR005665">
    <property type="entry name" value="SecF_bac"/>
</dbReference>
<keyword evidence="2 10" id="KW-0813">Transport</keyword>
<protein>
    <recommendedName>
        <fullName evidence="10">Protein-export membrane protein SecF</fullName>
    </recommendedName>
</protein>
<evidence type="ECO:0000256" key="3">
    <source>
        <dbReference type="ARBA" id="ARBA00022475"/>
    </source>
</evidence>
<feature type="transmembrane region" description="Helical" evidence="10">
    <location>
        <begin position="268"/>
        <end position="292"/>
    </location>
</feature>
<evidence type="ECO:0000256" key="2">
    <source>
        <dbReference type="ARBA" id="ARBA00022448"/>
    </source>
</evidence>
<evidence type="ECO:0000256" key="6">
    <source>
        <dbReference type="ARBA" id="ARBA00022927"/>
    </source>
</evidence>
<keyword evidence="8 10" id="KW-0811">Translocation</keyword>
<dbReference type="Proteomes" id="UP000177659">
    <property type="component" value="Unassembled WGS sequence"/>
</dbReference>
<gene>
    <name evidence="10" type="primary">secF</name>
    <name evidence="12" type="ORF">A3D62_02045</name>
</gene>
<dbReference type="GO" id="GO:0065002">
    <property type="term" value="P:intracellular protein transmembrane transport"/>
    <property type="evidence" value="ECO:0007669"/>
    <property type="project" value="UniProtKB-UniRule"/>
</dbReference>
<feature type="transmembrane region" description="Helical" evidence="10">
    <location>
        <begin position="244"/>
        <end position="262"/>
    </location>
</feature>
<dbReference type="InterPro" id="IPR022645">
    <property type="entry name" value="SecD/SecF_bac"/>
</dbReference>
<comment type="similarity">
    <text evidence="10">Belongs to the SecD/SecF family. SecF subfamily.</text>
</comment>
<dbReference type="HAMAP" id="MF_01464_B">
    <property type="entry name" value="SecF_B"/>
    <property type="match status" value="1"/>
</dbReference>
<comment type="subcellular location">
    <subcellularLocation>
        <location evidence="1 10">Cell membrane</location>
        <topology evidence="1 10">Multi-pass membrane protein</topology>
    </subcellularLocation>
</comment>
<evidence type="ECO:0000256" key="5">
    <source>
        <dbReference type="ARBA" id="ARBA00022692"/>
    </source>
</evidence>
<feature type="transmembrane region" description="Helical" evidence="10">
    <location>
        <begin position="125"/>
        <end position="144"/>
    </location>
</feature>
<evidence type="ECO:0000259" key="11">
    <source>
        <dbReference type="PROSITE" id="PS50156"/>
    </source>
</evidence>
<dbReference type="Gene3D" id="1.20.1640.10">
    <property type="entry name" value="Multidrug efflux transporter AcrB transmembrane domain"/>
    <property type="match status" value="1"/>
</dbReference>
<dbReference type="PROSITE" id="PS50156">
    <property type="entry name" value="SSD"/>
    <property type="match status" value="1"/>
</dbReference>
<keyword evidence="4" id="KW-0997">Cell inner membrane</keyword>
<evidence type="ECO:0000256" key="9">
    <source>
        <dbReference type="ARBA" id="ARBA00023136"/>
    </source>
</evidence>
<dbReference type="PANTHER" id="PTHR30081:SF8">
    <property type="entry name" value="PROTEIN TRANSLOCASE SUBUNIT SECF"/>
    <property type="match status" value="1"/>
</dbReference>
<proteinExistence type="inferred from homology"/>
<dbReference type="SUPFAM" id="SSF82866">
    <property type="entry name" value="Multidrug efflux transporter AcrB transmembrane domain"/>
    <property type="match status" value="1"/>
</dbReference>
<reference evidence="12 13" key="1">
    <citation type="journal article" date="2016" name="Nat. Commun.">
        <title>Thousands of microbial genomes shed light on interconnected biogeochemical processes in an aquifer system.</title>
        <authorList>
            <person name="Anantharaman K."/>
            <person name="Brown C.T."/>
            <person name="Hug L.A."/>
            <person name="Sharon I."/>
            <person name="Castelle C.J."/>
            <person name="Probst A.J."/>
            <person name="Thomas B.C."/>
            <person name="Singh A."/>
            <person name="Wilkins M.J."/>
            <person name="Karaoz U."/>
            <person name="Brodie E.L."/>
            <person name="Williams K.H."/>
            <person name="Hubbard S.S."/>
            <person name="Banfield J.F."/>
        </authorList>
    </citation>
    <scope>NUCLEOTIDE SEQUENCE [LARGE SCALE GENOMIC DNA]</scope>
</reference>
<evidence type="ECO:0000313" key="13">
    <source>
        <dbReference type="Proteomes" id="UP000177659"/>
    </source>
</evidence>
<sequence>MFTVTYRKIFYMLTGIMLLISIGSIAIFGLNVGVDFTGGSLLEVSYEGNVPDKAAIDSRLSGLSLGNLSLRQAGEKGFILRTKTLTEEERVNILSTLSFGGQYQATQERLTTIGPTIGQELRNKALVAISVVIVMIVLYVAFVFRKVSEPVSSWKYGVITIVSLLHDVVVPVGVVAILGQFLGMQVDALFIMALLAILGYSVNDTIVVFDRVRENLRLNRDLNRKEDFELTVGKSLEQTYGRSINTSFTTALALLALFFLGPQATQDFALIMLVGVIAGAYSSIFLASPLLVTINTWRGNRK</sequence>
<evidence type="ECO:0000256" key="4">
    <source>
        <dbReference type="ARBA" id="ARBA00022519"/>
    </source>
</evidence>
<dbReference type="InterPro" id="IPR048634">
    <property type="entry name" value="SecD_SecF_C"/>
</dbReference>
<dbReference type="PANTHER" id="PTHR30081">
    <property type="entry name" value="PROTEIN-EXPORT MEMBRANE PROTEIN SEC"/>
    <property type="match status" value="1"/>
</dbReference>
<comment type="function">
    <text evidence="10">Part of the Sec protein translocase complex. Interacts with the SecYEG preprotein conducting channel. SecDF uses the proton motive force (PMF) to complete protein translocation after the ATP-dependent function of SecA.</text>
</comment>
<evidence type="ECO:0000256" key="10">
    <source>
        <dbReference type="HAMAP-Rule" id="MF_01464"/>
    </source>
</evidence>